<keyword evidence="3 7" id="KW-1133">Transmembrane helix</keyword>
<sequence>MSLGNWVVIAKSCFFSMREIVLEDMQPVVWIITIPFAILCLFSFFFRLYARRYVTNSFGVDDWLMFVGLFIWIVQQYIAWMWTILGGGLGYLFIEEFWYLLLQFIIKLSFLFFYRRTLNTTIGFQRTLYVVMGFVTCQTVGTWVFYGLQCIPIQAYFHPERYPDVHCVASALSYYLPSVANVLMDVVIYLIPVPIPWRLQASRRRRFELIALFTLGGGTVIVSLLRFIVLWQLSNTLDTTYVFGSVTIVTSVEFAAAIITANTPGTAALYRDWRGKNRSGSTWSRPEVELGNVATVGSMPNKHKMGFSKHTKSRIRTESEEDLNAPRVLRHTGTSSRNVTVERSVVVTHSSPVQAGLDKSSALPVQYYQFK</sequence>
<dbReference type="GO" id="GO:0016020">
    <property type="term" value="C:membrane"/>
    <property type="evidence" value="ECO:0007669"/>
    <property type="project" value="UniProtKB-SubCell"/>
</dbReference>
<feature type="transmembrane region" description="Helical" evidence="7">
    <location>
        <begin position="62"/>
        <end position="85"/>
    </location>
</feature>
<dbReference type="Proteomes" id="UP001295740">
    <property type="component" value="Unassembled WGS sequence"/>
</dbReference>
<dbReference type="AlphaFoldDB" id="A0AAI8VQV6"/>
<comment type="similarity">
    <text evidence="5">Belongs to the SAT4 family.</text>
</comment>
<feature type="transmembrane region" description="Helical" evidence="7">
    <location>
        <begin position="241"/>
        <end position="261"/>
    </location>
</feature>
<feature type="compositionally biased region" description="Basic residues" evidence="6">
    <location>
        <begin position="301"/>
        <end position="314"/>
    </location>
</feature>
<gene>
    <name evidence="9" type="ORF">KHLLAP_LOCUS9270</name>
</gene>
<evidence type="ECO:0000256" key="3">
    <source>
        <dbReference type="ARBA" id="ARBA00022989"/>
    </source>
</evidence>
<reference evidence="9" key="1">
    <citation type="submission" date="2023-10" db="EMBL/GenBank/DDBJ databases">
        <authorList>
            <person name="Hackl T."/>
        </authorList>
    </citation>
    <scope>NUCLEOTIDE SEQUENCE</scope>
</reference>
<dbReference type="EMBL" id="CAUWAG010000012">
    <property type="protein sequence ID" value="CAJ2508802.1"/>
    <property type="molecule type" value="Genomic_DNA"/>
</dbReference>
<evidence type="ECO:0000256" key="1">
    <source>
        <dbReference type="ARBA" id="ARBA00004141"/>
    </source>
</evidence>
<feature type="transmembrane region" description="Helical" evidence="7">
    <location>
        <begin position="174"/>
        <end position="197"/>
    </location>
</feature>
<evidence type="ECO:0000256" key="7">
    <source>
        <dbReference type="SAM" id="Phobius"/>
    </source>
</evidence>
<feature type="transmembrane region" description="Helical" evidence="7">
    <location>
        <begin position="127"/>
        <end position="154"/>
    </location>
</feature>
<feature type="domain" description="Rhodopsin" evidence="8">
    <location>
        <begin position="46"/>
        <end position="270"/>
    </location>
</feature>
<dbReference type="Pfam" id="PF20684">
    <property type="entry name" value="Fung_rhodopsin"/>
    <property type="match status" value="1"/>
</dbReference>
<feature type="region of interest" description="Disordered" evidence="6">
    <location>
        <begin position="301"/>
        <end position="320"/>
    </location>
</feature>
<dbReference type="PANTHER" id="PTHR33048">
    <property type="entry name" value="PTH11-LIKE INTEGRAL MEMBRANE PROTEIN (AFU_ORTHOLOGUE AFUA_5G11245)"/>
    <property type="match status" value="1"/>
</dbReference>
<evidence type="ECO:0000256" key="4">
    <source>
        <dbReference type="ARBA" id="ARBA00023136"/>
    </source>
</evidence>
<evidence type="ECO:0000256" key="2">
    <source>
        <dbReference type="ARBA" id="ARBA00022692"/>
    </source>
</evidence>
<keyword evidence="4 7" id="KW-0472">Membrane</keyword>
<evidence type="ECO:0000256" key="5">
    <source>
        <dbReference type="ARBA" id="ARBA00038359"/>
    </source>
</evidence>
<feature type="transmembrane region" description="Helical" evidence="7">
    <location>
        <begin position="28"/>
        <end position="50"/>
    </location>
</feature>
<proteinExistence type="inferred from homology"/>
<evidence type="ECO:0000313" key="10">
    <source>
        <dbReference type="Proteomes" id="UP001295740"/>
    </source>
</evidence>
<dbReference type="InterPro" id="IPR052337">
    <property type="entry name" value="SAT4-like"/>
</dbReference>
<comment type="subcellular location">
    <subcellularLocation>
        <location evidence="1">Membrane</location>
        <topology evidence="1">Multi-pass membrane protein</topology>
    </subcellularLocation>
</comment>
<comment type="caution">
    <text evidence="9">The sequence shown here is derived from an EMBL/GenBank/DDBJ whole genome shotgun (WGS) entry which is preliminary data.</text>
</comment>
<evidence type="ECO:0000256" key="6">
    <source>
        <dbReference type="SAM" id="MobiDB-lite"/>
    </source>
</evidence>
<protein>
    <submittedName>
        <fullName evidence="9">Uu.00g138280.m01.CDS01</fullName>
    </submittedName>
</protein>
<accession>A0AAI8VQV6</accession>
<feature type="transmembrane region" description="Helical" evidence="7">
    <location>
        <begin position="209"/>
        <end position="229"/>
    </location>
</feature>
<name>A0AAI8VQV6_9PEZI</name>
<evidence type="ECO:0000313" key="9">
    <source>
        <dbReference type="EMBL" id="CAJ2508802.1"/>
    </source>
</evidence>
<dbReference type="PANTHER" id="PTHR33048:SF47">
    <property type="entry name" value="INTEGRAL MEMBRANE PROTEIN-RELATED"/>
    <property type="match status" value="1"/>
</dbReference>
<feature type="transmembrane region" description="Helical" evidence="7">
    <location>
        <begin position="97"/>
        <end position="115"/>
    </location>
</feature>
<organism evidence="9 10">
    <name type="scientific">Anthostomella pinea</name>
    <dbReference type="NCBI Taxonomy" id="933095"/>
    <lineage>
        <taxon>Eukaryota</taxon>
        <taxon>Fungi</taxon>
        <taxon>Dikarya</taxon>
        <taxon>Ascomycota</taxon>
        <taxon>Pezizomycotina</taxon>
        <taxon>Sordariomycetes</taxon>
        <taxon>Xylariomycetidae</taxon>
        <taxon>Xylariales</taxon>
        <taxon>Xylariaceae</taxon>
        <taxon>Anthostomella</taxon>
    </lineage>
</organism>
<dbReference type="InterPro" id="IPR049326">
    <property type="entry name" value="Rhodopsin_dom_fungi"/>
</dbReference>
<evidence type="ECO:0000259" key="8">
    <source>
        <dbReference type="Pfam" id="PF20684"/>
    </source>
</evidence>
<keyword evidence="10" id="KW-1185">Reference proteome</keyword>
<keyword evidence="2 7" id="KW-0812">Transmembrane</keyword>